<keyword evidence="1" id="KW-0812">Transmembrane</keyword>
<reference evidence="4" key="1">
    <citation type="submission" date="2016-12" db="EMBL/GenBank/DDBJ databases">
        <title>Draft Genome Sequences od Carboxydothermus pertinax and islandicus, Hydrogenogenic Carboxydotrophic Bacteria.</title>
        <authorList>
            <person name="Fukuyama Y."/>
            <person name="Ohmae K."/>
            <person name="Yoneda Y."/>
            <person name="Yoshida T."/>
            <person name="Sako Y."/>
        </authorList>
    </citation>
    <scope>NUCLEOTIDE SEQUENCE [LARGE SCALE GENOMIC DNA]</scope>
    <source>
        <strain evidence="4">Ug1</strain>
    </source>
</reference>
<keyword evidence="1" id="KW-1133">Transmembrane helix</keyword>
<proteinExistence type="predicted"/>
<dbReference type="Gene3D" id="3.40.50.620">
    <property type="entry name" value="HUPs"/>
    <property type="match status" value="1"/>
</dbReference>
<dbReference type="GO" id="GO:0005886">
    <property type="term" value="C:plasma membrane"/>
    <property type="evidence" value="ECO:0007669"/>
    <property type="project" value="TreeGrafter"/>
</dbReference>
<keyword evidence="4" id="KW-1185">Reference proteome</keyword>
<comment type="caution">
    <text evidence="3">The sequence shown here is derived from an EMBL/GenBank/DDBJ whole genome shotgun (WGS) entry which is preliminary data.</text>
</comment>
<keyword evidence="1" id="KW-0472">Membrane</keyword>
<feature type="domain" description="DUF218" evidence="2">
    <location>
        <begin position="63"/>
        <end position="212"/>
    </location>
</feature>
<dbReference type="STRING" id="870242.cpu_17760"/>
<dbReference type="AlphaFoldDB" id="A0A1L8CWG4"/>
<dbReference type="EMBL" id="BDJK01000039">
    <property type="protein sequence ID" value="GAV23266.1"/>
    <property type="molecule type" value="Genomic_DNA"/>
</dbReference>
<evidence type="ECO:0000313" key="4">
    <source>
        <dbReference type="Proteomes" id="UP000187485"/>
    </source>
</evidence>
<dbReference type="InterPro" id="IPR014729">
    <property type="entry name" value="Rossmann-like_a/b/a_fold"/>
</dbReference>
<dbReference type="GO" id="GO:0043164">
    <property type="term" value="P:Gram-negative-bacterium-type cell wall biogenesis"/>
    <property type="evidence" value="ECO:0007669"/>
    <property type="project" value="TreeGrafter"/>
</dbReference>
<protein>
    <recommendedName>
        <fullName evidence="2">DUF218 domain-containing protein</fullName>
    </recommendedName>
</protein>
<gene>
    <name evidence="3" type="ORF">cpu_17760</name>
</gene>
<dbReference type="PANTHER" id="PTHR30336:SF4">
    <property type="entry name" value="ENVELOPE BIOGENESIS FACTOR ELYC"/>
    <property type="match status" value="1"/>
</dbReference>
<name>A0A1L8CWG4_9THEO</name>
<evidence type="ECO:0000259" key="2">
    <source>
        <dbReference type="Pfam" id="PF02698"/>
    </source>
</evidence>
<dbReference type="InterPro" id="IPR051599">
    <property type="entry name" value="Cell_Envelope_Assoc"/>
</dbReference>
<dbReference type="GO" id="GO:0000270">
    <property type="term" value="P:peptidoglycan metabolic process"/>
    <property type="evidence" value="ECO:0007669"/>
    <property type="project" value="TreeGrafter"/>
</dbReference>
<sequence length="222" mass="25502">MHKKGFFALKVESFLPGDKMKRKRLIVTFSVLILVFLIATWFLPLNYYLALPLTIKENPKPADAIVVLSGGLTKKGDLGESTKERLNLGINLWKNDYGRYLLLSGGSFTKEPKDASVMAKDALKKGVPAEALLLESSSENTYENVLLTTNIYYQNRWHRILVVTSAYHTRRVKTMYTDRGVKVIVIYPEKELIEARGFLRLRQTFVILEEYLKLLYYFIGKV</sequence>
<dbReference type="PANTHER" id="PTHR30336">
    <property type="entry name" value="INNER MEMBRANE PROTEIN, PROBABLE PERMEASE"/>
    <property type="match status" value="1"/>
</dbReference>
<organism evidence="3 4">
    <name type="scientific">Carboxydothermus pertinax</name>
    <dbReference type="NCBI Taxonomy" id="870242"/>
    <lineage>
        <taxon>Bacteria</taxon>
        <taxon>Bacillati</taxon>
        <taxon>Bacillota</taxon>
        <taxon>Clostridia</taxon>
        <taxon>Thermoanaerobacterales</taxon>
        <taxon>Thermoanaerobacteraceae</taxon>
        <taxon>Carboxydothermus</taxon>
    </lineage>
</organism>
<dbReference type="CDD" id="cd06259">
    <property type="entry name" value="YdcF-like"/>
    <property type="match status" value="1"/>
</dbReference>
<accession>A0A1L8CWG4</accession>
<dbReference type="Pfam" id="PF02698">
    <property type="entry name" value="DUF218"/>
    <property type="match status" value="1"/>
</dbReference>
<dbReference type="InterPro" id="IPR003848">
    <property type="entry name" value="DUF218"/>
</dbReference>
<evidence type="ECO:0000256" key="1">
    <source>
        <dbReference type="SAM" id="Phobius"/>
    </source>
</evidence>
<feature type="transmembrane region" description="Helical" evidence="1">
    <location>
        <begin position="25"/>
        <end position="49"/>
    </location>
</feature>
<dbReference type="Proteomes" id="UP000187485">
    <property type="component" value="Unassembled WGS sequence"/>
</dbReference>
<evidence type="ECO:0000313" key="3">
    <source>
        <dbReference type="EMBL" id="GAV23266.1"/>
    </source>
</evidence>